<comment type="caution">
    <text evidence="1">The sequence shown here is derived from an EMBL/GenBank/DDBJ whole genome shotgun (WGS) entry which is preliminary data.</text>
</comment>
<evidence type="ECO:0000313" key="1">
    <source>
        <dbReference type="EMBL" id="RZB92587.1"/>
    </source>
</evidence>
<dbReference type="EMBL" id="QZWG01000009">
    <property type="protein sequence ID" value="RZB92587.1"/>
    <property type="molecule type" value="Genomic_DNA"/>
</dbReference>
<name>A0A445J2L4_GLYSO</name>
<gene>
    <name evidence="1" type="ORF">D0Y65_024516</name>
</gene>
<sequence>MKYSQCLQKIVLQMQLHSDKSRSKALKIAAQEIGVSSVALEGDNKDKLVVTGDVDAVCLGRVLRKKFRCVTLVSVEEVKKKEEKQCINEDNKVCCYYPPYCAPPPCGPSPYCYKVVYDSCDNSCSIM</sequence>
<dbReference type="PANTHER" id="PTHR46932">
    <property type="entry name" value="HEAVY METAL-ASSOCIATED ISOPRENYLATED PLANT PROTEIN 47"/>
    <property type="match status" value="1"/>
</dbReference>
<dbReference type="PANTHER" id="PTHR46932:SF12">
    <property type="entry name" value="HEAVY METAL-ASSOCIATED ISOPRENYLATED PLANT PROTEIN 47"/>
    <property type="match status" value="1"/>
</dbReference>
<dbReference type="AlphaFoldDB" id="A0A445J2L4"/>
<dbReference type="Proteomes" id="UP000289340">
    <property type="component" value="Chromosome 9"/>
</dbReference>
<evidence type="ECO:0000313" key="2">
    <source>
        <dbReference type="Proteomes" id="UP000289340"/>
    </source>
</evidence>
<dbReference type="InterPro" id="IPR042885">
    <property type="entry name" value="HIPP47/16"/>
</dbReference>
<dbReference type="Gene3D" id="3.30.70.100">
    <property type="match status" value="1"/>
</dbReference>
<protein>
    <submittedName>
        <fullName evidence="1">Heavy metal-associated isoprenylated plant protein 47 isoform C</fullName>
    </submittedName>
</protein>
<keyword evidence="2" id="KW-1185">Reference proteome</keyword>
<proteinExistence type="predicted"/>
<accession>A0A445J2L4</accession>
<reference evidence="1 2" key="1">
    <citation type="submission" date="2018-09" db="EMBL/GenBank/DDBJ databases">
        <title>A high-quality reference genome of wild soybean provides a powerful tool to mine soybean genomes.</title>
        <authorList>
            <person name="Xie M."/>
            <person name="Chung C.Y.L."/>
            <person name="Li M.-W."/>
            <person name="Wong F.-L."/>
            <person name="Chan T.-F."/>
            <person name="Lam H.-M."/>
        </authorList>
    </citation>
    <scope>NUCLEOTIDE SEQUENCE [LARGE SCALE GENOMIC DNA]</scope>
    <source>
        <strain evidence="2">cv. W05</strain>
        <tissue evidence="1">Hypocotyl of etiolated seedlings</tissue>
    </source>
</reference>
<organism evidence="1 2">
    <name type="scientific">Glycine soja</name>
    <name type="common">Wild soybean</name>
    <dbReference type="NCBI Taxonomy" id="3848"/>
    <lineage>
        <taxon>Eukaryota</taxon>
        <taxon>Viridiplantae</taxon>
        <taxon>Streptophyta</taxon>
        <taxon>Embryophyta</taxon>
        <taxon>Tracheophyta</taxon>
        <taxon>Spermatophyta</taxon>
        <taxon>Magnoliopsida</taxon>
        <taxon>eudicotyledons</taxon>
        <taxon>Gunneridae</taxon>
        <taxon>Pentapetalae</taxon>
        <taxon>rosids</taxon>
        <taxon>fabids</taxon>
        <taxon>Fabales</taxon>
        <taxon>Fabaceae</taxon>
        <taxon>Papilionoideae</taxon>
        <taxon>50 kb inversion clade</taxon>
        <taxon>NPAAA clade</taxon>
        <taxon>indigoferoid/millettioid clade</taxon>
        <taxon>Phaseoleae</taxon>
        <taxon>Glycine</taxon>
        <taxon>Glycine subgen. Soja</taxon>
    </lineage>
</organism>